<evidence type="ECO:0000313" key="3">
    <source>
        <dbReference type="EMBL" id="KXF82099.1"/>
    </source>
</evidence>
<evidence type="ECO:0000256" key="1">
    <source>
        <dbReference type="SAM" id="SignalP"/>
    </source>
</evidence>
<reference evidence="3 4" key="1">
    <citation type="submission" date="2015-11" db="EMBL/GenBank/DDBJ databases">
        <title>Genomic Taxonomy of the Vibrionaceae.</title>
        <authorList>
            <person name="Gomez-Gil B."/>
            <person name="Enciso-Ibarra J."/>
        </authorList>
    </citation>
    <scope>NUCLEOTIDE SEQUENCE [LARGE SCALE GENOMIC DNA]</scope>
    <source>
        <strain evidence="3 4">CAIM 912</strain>
    </source>
</reference>
<keyword evidence="1" id="KW-0732">Signal</keyword>
<feature type="signal peptide" evidence="1">
    <location>
        <begin position="1"/>
        <end position="23"/>
    </location>
</feature>
<organism evidence="3 4">
    <name type="scientific">Enterovibrio coralii</name>
    <dbReference type="NCBI Taxonomy" id="294935"/>
    <lineage>
        <taxon>Bacteria</taxon>
        <taxon>Pseudomonadati</taxon>
        <taxon>Pseudomonadota</taxon>
        <taxon>Gammaproteobacteria</taxon>
        <taxon>Vibrionales</taxon>
        <taxon>Vibrionaceae</taxon>
        <taxon>Enterovibrio</taxon>
    </lineage>
</organism>
<protein>
    <submittedName>
        <fullName evidence="3">Peptidase</fullName>
    </submittedName>
</protein>
<dbReference type="OrthoDB" id="5900506at2"/>
<feature type="domain" description="PepSY" evidence="2">
    <location>
        <begin position="29"/>
        <end position="83"/>
    </location>
</feature>
<dbReference type="RefSeq" id="WP_067414897.1">
    <property type="nucleotide sequence ID" value="NZ_LNTY01000030.1"/>
</dbReference>
<dbReference type="Gene3D" id="3.10.450.40">
    <property type="match status" value="1"/>
</dbReference>
<name>A0A135I9H0_9GAMM</name>
<keyword evidence="4" id="KW-1185">Reference proteome</keyword>
<dbReference type="InterPro" id="IPR025711">
    <property type="entry name" value="PepSY"/>
</dbReference>
<proteinExistence type="predicted"/>
<sequence length="112" mass="11813">MKKLILGTALLASVGMFSVSSYAADAKIISEEAAIKAALAEVGVEVLGIRFDEPDTQWDVFVRSGEQAYEVEVDAVSGKIVAAEKESLAEITAELSGDLSHEGVVGDVDKKQ</sequence>
<dbReference type="AlphaFoldDB" id="A0A135I9H0"/>
<evidence type="ECO:0000313" key="4">
    <source>
        <dbReference type="Proteomes" id="UP000070529"/>
    </source>
</evidence>
<accession>A0A135I9H0</accession>
<gene>
    <name evidence="3" type="ORF">ATN88_20115</name>
</gene>
<comment type="caution">
    <text evidence="3">The sequence shown here is derived from an EMBL/GenBank/DDBJ whole genome shotgun (WGS) entry which is preliminary data.</text>
</comment>
<dbReference type="STRING" id="294935.ATN88_20115"/>
<dbReference type="Proteomes" id="UP000070529">
    <property type="component" value="Unassembled WGS sequence"/>
</dbReference>
<feature type="chain" id="PRO_5007465822" evidence="1">
    <location>
        <begin position="24"/>
        <end position="112"/>
    </location>
</feature>
<evidence type="ECO:0000259" key="2">
    <source>
        <dbReference type="Pfam" id="PF03413"/>
    </source>
</evidence>
<dbReference type="Pfam" id="PF03413">
    <property type="entry name" value="PepSY"/>
    <property type="match status" value="1"/>
</dbReference>
<dbReference type="EMBL" id="LNTY01000030">
    <property type="protein sequence ID" value="KXF82099.1"/>
    <property type="molecule type" value="Genomic_DNA"/>
</dbReference>